<evidence type="ECO:0000259" key="1">
    <source>
        <dbReference type="PROSITE" id="PS51038"/>
    </source>
</evidence>
<proteinExistence type="predicted"/>
<dbReference type="InterPro" id="IPR001025">
    <property type="entry name" value="BAH_dom"/>
</dbReference>
<dbReference type="GO" id="GO:0003682">
    <property type="term" value="F:chromatin binding"/>
    <property type="evidence" value="ECO:0007669"/>
    <property type="project" value="InterPro"/>
</dbReference>
<evidence type="ECO:0000313" key="2">
    <source>
        <dbReference type="EMBL" id="KAF0771721.1"/>
    </source>
</evidence>
<dbReference type="GO" id="GO:0005677">
    <property type="term" value="C:chromatin silencing complex"/>
    <property type="evidence" value="ECO:0007669"/>
    <property type="project" value="TreeGrafter"/>
</dbReference>
<dbReference type="GO" id="GO:0000976">
    <property type="term" value="F:transcription cis-regulatory region binding"/>
    <property type="evidence" value="ECO:0007669"/>
    <property type="project" value="TreeGrafter"/>
</dbReference>
<evidence type="ECO:0000313" key="3">
    <source>
        <dbReference type="Proteomes" id="UP000478052"/>
    </source>
</evidence>
<keyword evidence="3" id="KW-1185">Reference proteome</keyword>
<sequence>MMMSLLWYYRPEHTKQGRLKEDMPDELFASKHRDVNSVACIDDRCYVLTFNEYCRHRKHMKSVQENLVLCKAVVPPLSEANPRARQLPAAGAPTDLIFFCRRVYDCRQKRLLKKPTL</sequence>
<protein>
    <recommendedName>
        <fullName evidence="1">BAH domain-containing protein</fullName>
    </recommendedName>
</protein>
<gene>
    <name evidence="2" type="ORF">FWK35_00012220</name>
</gene>
<organism evidence="2 3">
    <name type="scientific">Aphis craccivora</name>
    <name type="common">Cowpea aphid</name>
    <dbReference type="NCBI Taxonomy" id="307492"/>
    <lineage>
        <taxon>Eukaryota</taxon>
        <taxon>Metazoa</taxon>
        <taxon>Ecdysozoa</taxon>
        <taxon>Arthropoda</taxon>
        <taxon>Hexapoda</taxon>
        <taxon>Insecta</taxon>
        <taxon>Pterygota</taxon>
        <taxon>Neoptera</taxon>
        <taxon>Paraneoptera</taxon>
        <taxon>Hemiptera</taxon>
        <taxon>Sternorrhyncha</taxon>
        <taxon>Aphidomorpha</taxon>
        <taxon>Aphidoidea</taxon>
        <taxon>Aphididae</taxon>
        <taxon>Aphidini</taxon>
        <taxon>Aphis</taxon>
        <taxon>Aphis</taxon>
    </lineage>
</organism>
<dbReference type="OrthoDB" id="1922186at2759"/>
<dbReference type="InterPro" id="IPR043151">
    <property type="entry name" value="BAH_sf"/>
</dbReference>
<dbReference type="EMBL" id="VUJU01000261">
    <property type="protein sequence ID" value="KAF0771721.1"/>
    <property type="molecule type" value="Genomic_DNA"/>
</dbReference>
<feature type="domain" description="BAH" evidence="1">
    <location>
        <begin position="1"/>
        <end position="85"/>
    </location>
</feature>
<reference evidence="2 3" key="1">
    <citation type="submission" date="2019-08" db="EMBL/GenBank/DDBJ databases">
        <title>Whole genome of Aphis craccivora.</title>
        <authorList>
            <person name="Voronova N.V."/>
            <person name="Shulinski R.S."/>
            <person name="Bandarenka Y.V."/>
            <person name="Zhorov D.G."/>
            <person name="Warner D."/>
        </authorList>
    </citation>
    <scope>NUCLEOTIDE SEQUENCE [LARGE SCALE GENOMIC DNA]</scope>
    <source>
        <strain evidence="2">180601</strain>
        <tissue evidence="2">Whole Body</tissue>
    </source>
</reference>
<dbReference type="PANTHER" id="PTHR46576">
    <property type="entry name" value="BROMO ADJACENT HOMOLOGY DOMAIN-CONTAINING 1 PROTEIN"/>
    <property type="match status" value="1"/>
</dbReference>
<dbReference type="InterPro" id="IPR053032">
    <property type="entry name" value="BAH_domain-containing"/>
</dbReference>
<dbReference type="PROSITE" id="PS51038">
    <property type="entry name" value="BAH"/>
    <property type="match status" value="1"/>
</dbReference>
<dbReference type="GO" id="GO:0031507">
    <property type="term" value="P:heterochromatin formation"/>
    <property type="evidence" value="ECO:0007669"/>
    <property type="project" value="TreeGrafter"/>
</dbReference>
<dbReference type="Gene3D" id="2.30.30.490">
    <property type="match status" value="1"/>
</dbReference>
<dbReference type="AlphaFoldDB" id="A0A6G0ZK81"/>
<accession>A0A6G0ZK81</accession>
<dbReference type="GO" id="GO:0045892">
    <property type="term" value="P:negative regulation of DNA-templated transcription"/>
    <property type="evidence" value="ECO:0007669"/>
    <property type="project" value="TreeGrafter"/>
</dbReference>
<dbReference type="PANTHER" id="PTHR46576:SF1">
    <property type="entry name" value="BROMO ADJACENT HOMOLOGY DOMAIN-CONTAINING 1 PROTEIN"/>
    <property type="match status" value="1"/>
</dbReference>
<dbReference type="Pfam" id="PF01426">
    <property type="entry name" value="BAH"/>
    <property type="match status" value="1"/>
</dbReference>
<comment type="caution">
    <text evidence="2">The sequence shown here is derived from an EMBL/GenBank/DDBJ whole genome shotgun (WGS) entry which is preliminary data.</text>
</comment>
<dbReference type="Proteomes" id="UP000478052">
    <property type="component" value="Unassembled WGS sequence"/>
</dbReference>
<name>A0A6G0ZK81_APHCR</name>